<evidence type="ECO:0000313" key="6">
    <source>
        <dbReference type="Proteomes" id="UP000266841"/>
    </source>
</evidence>
<feature type="region of interest" description="Disordered" evidence="4">
    <location>
        <begin position="658"/>
        <end position="688"/>
    </location>
</feature>
<evidence type="ECO:0000256" key="1">
    <source>
        <dbReference type="ARBA" id="ARBA00022468"/>
    </source>
</evidence>
<evidence type="ECO:0000256" key="4">
    <source>
        <dbReference type="SAM" id="MobiDB-lite"/>
    </source>
</evidence>
<feature type="compositionally biased region" description="Low complexity" evidence="4">
    <location>
        <begin position="659"/>
        <end position="676"/>
    </location>
</feature>
<feature type="non-terminal residue" evidence="5">
    <location>
        <position position="1"/>
    </location>
</feature>
<dbReference type="SUPFAM" id="SSF52047">
    <property type="entry name" value="RNI-like"/>
    <property type="match status" value="1"/>
</dbReference>
<protein>
    <submittedName>
        <fullName evidence="5">Uncharacterized protein</fullName>
    </submittedName>
</protein>
<evidence type="ECO:0000256" key="2">
    <source>
        <dbReference type="ARBA" id="ARBA00022614"/>
    </source>
</evidence>
<dbReference type="GO" id="GO:0005829">
    <property type="term" value="C:cytosol"/>
    <property type="evidence" value="ECO:0007669"/>
    <property type="project" value="TreeGrafter"/>
</dbReference>
<keyword evidence="2" id="KW-0433">Leucine-rich repeat</keyword>
<dbReference type="GO" id="GO:0006913">
    <property type="term" value="P:nucleocytoplasmic transport"/>
    <property type="evidence" value="ECO:0007669"/>
    <property type="project" value="TreeGrafter"/>
</dbReference>
<dbReference type="InterPro" id="IPR001611">
    <property type="entry name" value="Leu-rich_rpt"/>
</dbReference>
<dbReference type="InterPro" id="IPR027038">
    <property type="entry name" value="RanGap"/>
</dbReference>
<dbReference type="Pfam" id="PF13516">
    <property type="entry name" value="LRR_6"/>
    <property type="match status" value="2"/>
</dbReference>
<reference evidence="5 6" key="1">
    <citation type="journal article" date="2012" name="Genome Biol.">
        <title>Genome and low-iron response of an oceanic diatom adapted to chronic iron limitation.</title>
        <authorList>
            <person name="Lommer M."/>
            <person name="Specht M."/>
            <person name="Roy A.S."/>
            <person name="Kraemer L."/>
            <person name="Andreson R."/>
            <person name="Gutowska M.A."/>
            <person name="Wolf J."/>
            <person name="Bergner S.V."/>
            <person name="Schilhabel M.B."/>
            <person name="Klostermeier U.C."/>
            <person name="Beiko R.G."/>
            <person name="Rosenstiel P."/>
            <person name="Hippler M."/>
            <person name="Laroche J."/>
        </authorList>
    </citation>
    <scope>NUCLEOTIDE SEQUENCE [LARGE SCALE GENOMIC DNA]</scope>
    <source>
        <strain evidence="5 6">CCMP1005</strain>
    </source>
</reference>
<dbReference type="EMBL" id="AGNL01045983">
    <property type="protein sequence ID" value="EJK48326.1"/>
    <property type="molecule type" value="Genomic_DNA"/>
</dbReference>
<dbReference type="GO" id="GO:0005634">
    <property type="term" value="C:nucleus"/>
    <property type="evidence" value="ECO:0007669"/>
    <property type="project" value="TreeGrafter"/>
</dbReference>
<organism evidence="5 6">
    <name type="scientific">Thalassiosira oceanica</name>
    <name type="common">Marine diatom</name>
    <dbReference type="NCBI Taxonomy" id="159749"/>
    <lineage>
        <taxon>Eukaryota</taxon>
        <taxon>Sar</taxon>
        <taxon>Stramenopiles</taxon>
        <taxon>Ochrophyta</taxon>
        <taxon>Bacillariophyta</taxon>
        <taxon>Coscinodiscophyceae</taxon>
        <taxon>Thalassiosirophycidae</taxon>
        <taxon>Thalassiosirales</taxon>
        <taxon>Thalassiosiraceae</taxon>
        <taxon>Thalassiosira</taxon>
    </lineage>
</organism>
<feature type="compositionally biased region" description="Basic and acidic residues" evidence="4">
    <location>
        <begin position="48"/>
        <end position="61"/>
    </location>
</feature>
<name>K0RHC2_THAOC</name>
<dbReference type="OrthoDB" id="120976at2759"/>
<keyword evidence="6" id="KW-1185">Reference proteome</keyword>
<dbReference type="PANTHER" id="PTHR24113:SF12">
    <property type="entry name" value="RAN GTPASE-ACTIVATING PROTEIN 1"/>
    <property type="match status" value="1"/>
</dbReference>
<dbReference type="GO" id="GO:0031267">
    <property type="term" value="F:small GTPase binding"/>
    <property type="evidence" value="ECO:0007669"/>
    <property type="project" value="TreeGrafter"/>
</dbReference>
<feature type="region of interest" description="Disordered" evidence="4">
    <location>
        <begin position="601"/>
        <end position="629"/>
    </location>
</feature>
<evidence type="ECO:0000313" key="5">
    <source>
        <dbReference type="EMBL" id="EJK48326.1"/>
    </source>
</evidence>
<dbReference type="GO" id="GO:0048471">
    <property type="term" value="C:perinuclear region of cytoplasm"/>
    <property type="evidence" value="ECO:0007669"/>
    <property type="project" value="TreeGrafter"/>
</dbReference>
<dbReference type="Proteomes" id="UP000266841">
    <property type="component" value="Unassembled WGS sequence"/>
</dbReference>
<comment type="caution">
    <text evidence="5">The sequence shown here is derived from an EMBL/GenBank/DDBJ whole genome shotgun (WGS) entry which is preliminary data.</text>
</comment>
<feature type="region of interest" description="Disordered" evidence="4">
    <location>
        <begin position="40"/>
        <end position="61"/>
    </location>
</feature>
<dbReference type="InterPro" id="IPR032675">
    <property type="entry name" value="LRR_dom_sf"/>
</dbReference>
<dbReference type="Gene3D" id="3.80.10.10">
    <property type="entry name" value="Ribonuclease Inhibitor"/>
    <property type="match status" value="1"/>
</dbReference>
<accession>K0RHC2</accession>
<sequence length="707" mass="77936">PRSAVVGVTAIASRKNRQGVILCALLPLPGARRVINRQAADTPHGPRAAHDSGKSSDNVAVEKTDYDALEATTRIEDITNDEVNQDTLQSLKDDDGELCRLSLVSEDVVDEGDYHPKSSEELGWLGHFAKKSAHLDGLYVFGSTRKIFENCSEQSIDRFFEVLGSCNKIKRVKVIHTDLADIISKLGPSMNKNITRWDIDDCYLGAVEVNQLFTAFQGMKNLEGVDLNYIDDEDAIYRDVDDDIMARCIPLLAACTRMRELNIRGLGLHNNSCEAMSAIFPRMAALHELDLSGNSIDDDCVEVLVRGLAECKHLHSLTLSSNVIGDDGLEILIRGLPASVNTLDLGNNEIALARQLPLLRFRVLSLMCNALSHGGPGVIAASLANPKCRLEEIDLRDTNIGDEEAAILAPSLRNNQRLIAMHLDENINITKAGWDAFLPVLCDKTNINATHGSNHTLQCLELEPRDISRDVQMMLDRNLGLDRSRVAADKILQVHRHLDMKPLFDRQLDLLPYVIRWLYRFTEYHPDPELDPELSSIIDKYIARAPRADLKLSSIFEFVRAMPMEVVNGTSGLVSRPQEAKQPRLAPDALSIASGVEQPARHYGQMTAARPRPPRNMMPPGGRSCGSASGRYVGPAVRDEQSGTCHIEAIWLSFPPCSHPSESDLSSPSDPSLPAPHRLPRGPPGAAWQVPLVPRVVSLTLGKRRGL</sequence>
<dbReference type="SMART" id="SM00368">
    <property type="entry name" value="LRR_RI"/>
    <property type="match status" value="4"/>
</dbReference>
<proteinExistence type="predicted"/>
<keyword evidence="1" id="KW-0343">GTPase activation</keyword>
<dbReference type="GO" id="GO:0005096">
    <property type="term" value="F:GTPase activator activity"/>
    <property type="evidence" value="ECO:0007669"/>
    <property type="project" value="UniProtKB-KW"/>
</dbReference>
<dbReference type="AlphaFoldDB" id="K0RHC2"/>
<evidence type="ECO:0000256" key="3">
    <source>
        <dbReference type="ARBA" id="ARBA00022737"/>
    </source>
</evidence>
<gene>
    <name evidence="5" type="ORF">THAOC_32889</name>
</gene>
<keyword evidence="3" id="KW-0677">Repeat</keyword>
<dbReference type="PANTHER" id="PTHR24113">
    <property type="entry name" value="RAN GTPASE-ACTIVATING PROTEIN 1"/>
    <property type="match status" value="1"/>
</dbReference>